<name>A0A2T3AFX3_9PEZI</name>
<protein>
    <submittedName>
        <fullName evidence="3">RmlC-like cupin domain-containing protein</fullName>
    </submittedName>
</protein>
<feature type="domain" description="DUF985" evidence="2">
    <location>
        <begin position="33"/>
        <end position="216"/>
    </location>
</feature>
<proteinExistence type="predicted"/>
<evidence type="ECO:0000256" key="1">
    <source>
        <dbReference type="SAM" id="MobiDB-lite"/>
    </source>
</evidence>
<dbReference type="PANTHER" id="PTHR33387">
    <property type="entry name" value="RMLC-LIKE JELLY ROLL FOLD PROTEIN"/>
    <property type="match status" value="1"/>
</dbReference>
<keyword evidence="4" id="KW-1185">Reference proteome</keyword>
<reference evidence="3 4" key="1">
    <citation type="journal article" date="2018" name="Mycol. Prog.">
        <title>Coniella lustricola, a new species from submerged detritus.</title>
        <authorList>
            <person name="Raudabaugh D.B."/>
            <person name="Iturriaga T."/>
            <person name="Carver A."/>
            <person name="Mondo S."/>
            <person name="Pangilinan J."/>
            <person name="Lipzen A."/>
            <person name="He G."/>
            <person name="Amirebrahimi M."/>
            <person name="Grigoriev I.V."/>
            <person name="Miller A.N."/>
        </authorList>
    </citation>
    <scope>NUCLEOTIDE SEQUENCE [LARGE SCALE GENOMIC DNA]</scope>
    <source>
        <strain evidence="3 4">B22-T-1</strain>
    </source>
</reference>
<dbReference type="PANTHER" id="PTHR33387:SF3">
    <property type="entry name" value="DUF985 DOMAIN-CONTAINING PROTEIN"/>
    <property type="match status" value="1"/>
</dbReference>
<sequence length="241" mass="26796">MASRQAIKPFFSQTKFAANQGSPDVSEPPAIASLIASLQMLTHIEGGYFVETDRDPLLIRSPFPLDAASQRTLELVAQQNQQRQQQLPQQPPPALQRPGFDPHHRNASTTIFYLLTPSSPQGNFHRNRARTVHTLHKGRGQYVLIHPDGRIETFVVGQDVARGEKLQWIVEGGIYKASFLLPDRANGNGEELGESREGLLISETVVPGFEFCDHDFLTRSGLMELVSADGAKQLESFVRLE</sequence>
<dbReference type="FunCoup" id="A0A2T3AFX3">
    <property type="interactions" value="88"/>
</dbReference>
<dbReference type="SUPFAM" id="SSF51182">
    <property type="entry name" value="RmlC-like cupins"/>
    <property type="match status" value="1"/>
</dbReference>
<dbReference type="InterPro" id="IPR039935">
    <property type="entry name" value="YML079W-like"/>
</dbReference>
<feature type="region of interest" description="Disordered" evidence="1">
    <location>
        <begin position="76"/>
        <end position="102"/>
    </location>
</feature>
<dbReference type="Pfam" id="PF06172">
    <property type="entry name" value="Cupin_5"/>
    <property type="match status" value="1"/>
</dbReference>
<dbReference type="InParanoid" id="A0A2T3AFX3"/>
<accession>A0A2T3AFX3</accession>
<dbReference type="Gene3D" id="2.60.120.10">
    <property type="entry name" value="Jelly Rolls"/>
    <property type="match status" value="1"/>
</dbReference>
<evidence type="ECO:0000313" key="4">
    <source>
        <dbReference type="Proteomes" id="UP000241462"/>
    </source>
</evidence>
<dbReference type="Proteomes" id="UP000241462">
    <property type="component" value="Unassembled WGS sequence"/>
</dbReference>
<evidence type="ECO:0000313" key="3">
    <source>
        <dbReference type="EMBL" id="PSR97057.1"/>
    </source>
</evidence>
<dbReference type="InterPro" id="IPR011051">
    <property type="entry name" value="RmlC_Cupin_sf"/>
</dbReference>
<organism evidence="3 4">
    <name type="scientific">Coniella lustricola</name>
    <dbReference type="NCBI Taxonomy" id="2025994"/>
    <lineage>
        <taxon>Eukaryota</taxon>
        <taxon>Fungi</taxon>
        <taxon>Dikarya</taxon>
        <taxon>Ascomycota</taxon>
        <taxon>Pezizomycotina</taxon>
        <taxon>Sordariomycetes</taxon>
        <taxon>Sordariomycetidae</taxon>
        <taxon>Diaporthales</taxon>
        <taxon>Schizoparmaceae</taxon>
        <taxon>Coniella</taxon>
    </lineage>
</organism>
<feature type="compositionally biased region" description="Low complexity" evidence="1">
    <location>
        <begin position="77"/>
        <end position="88"/>
    </location>
</feature>
<gene>
    <name evidence="3" type="ORF">BD289DRAFT_459177</name>
</gene>
<dbReference type="EMBL" id="KZ678395">
    <property type="protein sequence ID" value="PSR97057.1"/>
    <property type="molecule type" value="Genomic_DNA"/>
</dbReference>
<dbReference type="InterPro" id="IPR014710">
    <property type="entry name" value="RmlC-like_jellyroll"/>
</dbReference>
<dbReference type="InterPro" id="IPR009327">
    <property type="entry name" value="Cupin_DUF985"/>
</dbReference>
<evidence type="ECO:0000259" key="2">
    <source>
        <dbReference type="Pfam" id="PF06172"/>
    </source>
</evidence>
<dbReference type="AlphaFoldDB" id="A0A2T3AFX3"/>
<dbReference type="OrthoDB" id="6614653at2759"/>
<dbReference type="CDD" id="cd06121">
    <property type="entry name" value="cupin_YML079wp"/>
    <property type="match status" value="1"/>
</dbReference>